<reference evidence="3" key="2">
    <citation type="submission" date="2024-10" db="UniProtKB">
        <authorList>
            <consortium name="EnsemblProtists"/>
        </authorList>
    </citation>
    <scope>IDENTIFICATION</scope>
</reference>
<keyword evidence="2" id="KW-0732">Signal</keyword>
<evidence type="ECO:0000256" key="2">
    <source>
        <dbReference type="SAM" id="SignalP"/>
    </source>
</evidence>
<dbReference type="KEGG" id="ehx:EMIHUDRAFT_124220"/>
<dbReference type="GeneID" id="17262364"/>
<dbReference type="PaxDb" id="2903-EOD16214"/>
<dbReference type="Proteomes" id="UP000013827">
    <property type="component" value="Unassembled WGS sequence"/>
</dbReference>
<proteinExistence type="predicted"/>
<feature type="region of interest" description="Disordered" evidence="1">
    <location>
        <begin position="39"/>
        <end position="67"/>
    </location>
</feature>
<dbReference type="RefSeq" id="XP_005768643.1">
    <property type="nucleotide sequence ID" value="XM_005768586.1"/>
</dbReference>
<name>A0A0D3IY79_EMIH1</name>
<feature type="compositionally biased region" description="Low complexity" evidence="1">
    <location>
        <begin position="58"/>
        <end position="67"/>
    </location>
</feature>
<feature type="compositionally biased region" description="Low complexity" evidence="1">
    <location>
        <begin position="39"/>
        <end position="50"/>
    </location>
</feature>
<evidence type="ECO:0000313" key="3">
    <source>
        <dbReference type="EnsemblProtists" id="EOD16214"/>
    </source>
</evidence>
<dbReference type="eggNOG" id="ENOG502S5EE">
    <property type="taxonomic scope" value="Eukaryota"/>
</dbReference>
<protein>
    <submittedName>
        <fullName evidence="3">Uncharacterized protein</fullName>
    </submittedName>
</protein>
<organism evidence="3 4">
    <name type="scientific">Emiliania huxleyi (strain CCMP1516)</name>
    <dbReference type="NCBI Taxonomy" id="280463"/>
    <lineage>
        <taxon>Eukaryota</taxon>
        <taxon>Haptista</taxon>
        <taxon>Haptophyta</taxon>
        <taxon>Prymnesiophyceae</taxon>
        <taxon>Isochrysidales</taxon>
        <taxon>Noelaerhabdaceae</taxon>
        <taxon>Emiliania</taxon>
    </lineage>
</organism>
<dbReference type="EnsemblProtists" id="EOD16214">
    <property type="protein sequence ID" value="EOD16214"/>
    <property type="gene ID" value="EMIHUDRAFT_124220"/>
</dbReference>
<feature type="signal peptide" evidence="2">
    <location>
        <begin position="1"/>
        <end position="24"/>
    </location>
</feature>
<accession>A0A0D3IY79</accession>
<reference evidence="4" key="1">
    <citation type="journal article" date="2013" name="Nature">
        <title>Pan genome of the phytoplankton Emiliania underpins its global distribution.</title>
        <authorList>
            <person name="Read B.A."/>
            <person name="Kegel J."/>
            <person name="Klute M.J."/>
            <person name="Kuo A."/>
            <person name="Lefebvre S.C."/>
            <person name="Maumus F."/>
            <person name="Mayer C."/>
            <person name="Miller J."/>
            <person name="Monier A."/>
            <person name="Salamov A."/>
            <person name="Young J."/>
            <person name="Aguilar M."/>
            <person name="Claverie J.M."/>
            <person name="Frickenhaus S."/>
            <person name="Gonzalez K."/>
            <person name="Herman E.K."/>
            <person name="Lin Y.C."/>
            <person name="Napier J."/>
            <person name="Ogata H."/>
            <person name="Sarno A.F."/>
            <person name="Shmutz J."/>
            <person name="Schroeder D."/>
            <person name="de Vargas C."/>
            <person name="Verret F."/>
            <person name="von Dassow P."/>
            <person name="Valentin K."/>
            <person name="Van de Peer Y."/>
            <person name="Wheeler G."/>
            <person name="Dacks J.B."/>
            <person name="Delwiche C.F."/>
            <person name="Dyhrman S.T."/>
            <person name="Glockner G."/>
            <person name="John U."/>
            <person name="Richards T."/>
            <person name="Worden A.Z."/>
            <person name="Zhang X."/>
            <person name="Grigoriev I.V."/>
            <person name="Allen A.E."/>
            <person name="Bidle K."/>
            <person name="Borodovsky M."/>
            <person name="Bowler C."/>
            <person name="Brownlee C."/>
            <person name="Cock J.M."/>
            <person name="Elias M."/>
            <person name="Gladyshev V.N."/>
            <person name="Groth M."/>
            <person name="Guda C."/>
            <person name="Hadaegh A."/>
            <person name="Iglesias-Rodriguez M.D."/>
            <person name="Jenkins J."/>
            <person name="Jones B.M."/>
            <person name="Lawson T."/>
            <person name="Leese F."/>
            <person name="Lindquist E."/>
            <person name="Lobanov A."/>
            <person name="Lomsadze A."/>
            <person name="Malik S.B."/>
            <person name="Marsh M.E."/>
            <person name="Mackinder L."/>
            <person name="Mock T."/>
            <person name="Mueller-Roeber B."/>
            <person name="Pagarete A."/>
            <person name="Parker M."/>
            <person name="Probert I."/>
            <person name="Quesneville H."/>
            <person name="Raines C."/>
            <person name="Rensing S.A."/>
            <person name="Riano-Pachon D.M."/>
            <person name="Richier S."/>
            <person name="Rokitta S."/>
            <person name="Shiraiwa Y."/>
            <person name="Soanes D.M."/>
            <person name="van der Giezen M."/>
            <person name="Wahlund T.M."/>
            <person name="Williams B."/>
            <person name="Wilson W."/>
            <person name="Wolfe G."/>
            <person name="Wurch L.L."/>
        </authorList>
    </citation>
    <scope>NUCLEOTIDE SEQUENCE</scope>
</reference>
<feature type="chain" id="PRO_5044236753" evidence="2">
    <location>
        <begin position="25"/>
        <end position="227"/>
    </location>
</feature>
<keyword evidence="4" id="KW-1185">Reference proteome</keyword>
<dbReference type="AlphaFoldDB" id="A0A0D3IY79"/>
<dbReference type="HOGENOM" id="CLU_1222436_0_0_1"/>
<evidence type="ECO:0000256" key="1">
    <source>
        <dbReference type="SAM" id="MobiDB-lite"/>
    </source>
</evidence>
<evidence type="ECO:0000313" key="4">
    <source>
        <dbReference type="Proteomes" id="UP000013827"/>
    </source>
</evidence>
<sequence>MRQSCWHFLLPLASGLRLAAPTLARPRCASPRLAAVEQPPSAFPAPAAASVPPPSPAEPAASGAQQQANQAGEAALSVLSGLGEKLSAAGEATRSMPVEVSLQRLQRDMAMLDQAAGARPQVSQTSFLALSLTVLVAGVAPLGLSEKLVEVLVPSMSAISAAIGLSAEFNGKVEVARGKEIAAVTLQAAAEAESYLAQAERAKAIVGASIITEIYLICPVFAVLSAA</sequence>